<dbReference type="Proteomes" id="UP001597251">
    <property type="component" value="Unassembled WGS sequence"/>
</dbReference>
<accession>A0ABW4BVD0</accession>
<evidence type="ECO:0000256" key="1">
    <source>
        <dbReference type="ARBA" id="ARBA00022801"/>
    </source>
</evidence>
<organism evidence="4 5">
    <name type="scientific">Companilactobacillus keshanensis</name>
    <dbReference type="NCBI Taxonomy" id="2486003"/>
    <lineage>
        <taxon>Bacteria</taxon>
        <taxon>Bacillati</taxon>
        <taxon>Bacillota</taxon>
        <taxon>Bacilli</taxon>
        <taxon>Lactobacillales</taxon>
        <taxon>Lactobacillaceae</taxon>
        <taxon>Companilactobacillus</taxon>
    </lineage>
</organism>
<reference evidence="5" key="1">
    <citation type="journal article" date="2019" name="Int. J. Syst. Evol. Microbiol.">
        <title>The Global Catalogue of Microorganisms (GCM) 10K type strain sequencing project: providing services to taxonomists for standard genome sequencing and annotation.</title>
        <authorList>
            <consortium name="The Broad Institute Genomics Platform"/>
            <consortium name="The Broad Institute Genome Sequencing Center for Infectious Disease"/>
            <person name="Wu L."/>
            <person name="Ma J."/>
        </authorList>
    </citation>
    <scope>NUCLEOTIDE SEQUENCE [LARGE SCALE GENOMIC DNA]</scope>
    <source>
        <strain evidence="5">CCM 8936</strain>
    </source>
</reference>
<dbReference type="PANTHER" id="PTHR12304">
    <property type="entry name" value="INOSINE-URIDINE PREFERRING NUCLEOSIDE HYDROLASE"/>
    <property type="match status" value="1"/>
</dbReference>
<dbReference type="SUPFAM" id="SSF53590">
    <property type="entry name" value="Nucleoside hydrolase"/>
    <property type="match status" value="1"/>
</dbReference>
<dbReference type="PANTHER" id="PTHR12304:SF4">
    <property type="entry name" value="URIDINE NUCLEOSIDASE"/>
    <property type="match status" value="1"/>
</dbReference>
<dbReference type="RefSeq" id="WP_125677095.1">
    <property type="nucleotide sequence ID" value="NZ_JBHTOI010000042.1"/>
</dbReference>
<protein>
    <submittedName>
        <fullName evidence="4">Nucleoside hydrolase</fullName>
    </submittedName>
</protein>
<dbReference type="EMBL" id="JBHTOI010000042">
    <property type="protein sequence ID" value="MFD1418517.1"/>
    <property type="molecule type" value="Genomic_DNA"/>
</dbReference>
<name>A0ABW4BVD0_9LACO</name>
<dbReference type="InterPro" id="IPR001910">
    <property type="entry name" value="Inosine/uridine_hydrolase_dom"/>
</dbReference>
<keyword evidence="1 4" id="KW-0378">Hydrolase</keyword>
<evidence type="ECO:0000259" key="3">
    <source>
        <dbReference type="Pfam" id="PF01156"/>
    </source>
</evidence>
<feature type="domain" description="Inosine/uridine-preferring nucleoside hydrolase" evidence="3">
    <location>
        <begin position="3"/>
        <end position="251"/>
    </location>
</feature>
<gene>
    <name evidence="4" type="ORF">ACFQ42_07170</name>
</gene>
<dbReference type="Pfam" id="PF01156">
    <property type="entry name" value="IU_nuc_hydro"/>
    <property type="match status" value="1"/>
</dbReference>
<evidence type="ECO:0000256" key="2">
    <source>
        <dbReference type="ARBA" id="ARBA00023295"/>
    </source>
</evidence>
<keyword evidence="5" id="KW-1185">Reference proteome</keyword>
<comment type="caution">
    <text evidence="4">The sequence shown here is derived from an EMBL/GenBank/DDBJ whole genome shotgun (WGS) entry which is preliminary data.</text>
</comment>
<sequence>MKLIYDCDNTIGLHGKDVDDGLTLLYLYQQANVELLGVTLTFGNGTVEQVVQQTNKLKELFSLDVKTYQGKEKYDSDKTHSPAAEFLAKTVKSDPNEVTILATGSLNNLLEAAEIEPDFFDLVKEIVVMGGRFGQMYINKTAVTELNFSISDKAAYAVVNSNAKLTVSSGQYIAGALFSYDDLAAIKDSDEEKFIWLKKVIKDWIDYTKGIWDVDGFINWDGITAFSLLDPEEFVFKNTRLRTSATDMETGLIEETDLPDKRPARVLTEIKDLSKLNSMLVATLDKY</sequence>
<evidence type="ECO:0000313" key="5">
    <source>
        <dbReference type="Proteomes" id="UP001597251"/>
    </source>
</evidence>
<dbReference type="GO" id="GO:0016787">
    <property type="term" value="F:hydrolase activity"/>
    <property type="evidence" value="ECO:0007669"/>
    <property type="project" value="UniProtKB-KW"/>
</dbReference>
<dbReference type="Gene3D" id="3.90.245.10">
    <property type="entry name" value="Ribonucleoside hydrolase-like"/>
    <property type="match status" value="1"/>
</dbReference>
<proteinExistence type="predicted"/>
<keyword evidence="2" id="KW-0326">Glycosidase</keyword>
<dbReference type="InterPro" id="IPR023186">
    <property type="entry name" value="IUNH"/>
</dbReference>
<dbReference type="InterPro" id="IPR036452">
    <property type="entry name" value="Ribo_hydro-like"/>
</dbReference>
<evidence type="ECO:0000313" key="4">
    <source>
        <dbReference type="EMBL" id="MFD1418517.1"/>
    </source>
</evidence>